<sequence>MNENIPQKPQYTNVLLLIVKYILPSHLKLIPCHIESHSFLFLSFIQKVPERTGTCQVMVVHFNVGECVLYSICQQWVGPDYLIESQLGDGSA</sequence>
<dbReference type="AlphaFoldDB" id="A0ABD0Y6E3"/>
<comment type="caution">
    <text evidence="1">The sequence shown here is derived from an EMBL/GenBank/DDBJ whole genome shotgun (WGS) entry which is preliminary data.</text>
</comment>
<protein>
    <submittedName>
        <fullName evidence="1">Uncharacterized protein</fullName>
    </submittedName>
</protein>
<gene>
    <name evidence="1" type="ORF">UPYG_G00013240</name>
</gene>
<evidence type="ECO:0000313" key="2">
    <source>
        <dbReference type="Proteomes" id="UP001557470"/>
    </source>
</evidence>
<accession>A0ABD0Y6E3</accession>
<name>A0ABD0Y6E3_UMBPY</name>
<organism evidence="1 2">
    <name type="scientific">Umbra pygmaea</name>
    <name type="common">Eastern mudminnow</name>
    <dbReference type="NCBI Taxonomy" id="75934"/>
    <lineage>
        <taxon>Eukaryota</taxon>
        <taxon>Metazoa</taxon>
        <taxon>Chordata</taxon>
        <taxon>Craniata</taxon>
        <taxon>Vertebrata</taxon>
        <taxon>Euteleostomi</taxon>
        <taxon>Actinopterygii</taxon>
        <taxon>Neopterygii</taxon>
        <taxon>Teleostei</taxon>
        <taxon>Protacanthopterygii</taxon>
        <taxon>Esociformes</taxon>
        <taxon>Umbridae</taxon>
        <taxon>Umbra</taxon>
    </lineage>
</organism>
<dbReference type="EMBL" id="JAGEUA010000001">
    <property type="protein sequence ID" value="KAL1021436.1"/>
    <property type="molecule type" value="Genomic_DNA"/>
</dbReference>
<reference evidence="1 2" key="1">
    <citation type="submission" date="2024-06" db="EMBL/GenBank/DDBJ databases">
        <authorList>
            <person name="Pan Q."/>
            <person name="Wen M."/>
            <person name="Jouanno E."/>
            <person name="Zahm M."/>
            <person name="Klopp C."/>
            <person name="Cabau C."/>
            <person name="Louis A."/>
            <person name="Berthelot C."/>
            <person name="Parey E."/>
            <person name="Roest Crollius H."/>
            <person name="Montfort J."/>
            <person name="Robinson-Rechavi M."/>
            <person name="Bouchez O."/>
            <person name="Lampietro C."/>
            <person name="Lopez Roques C."/>
            <person name="Donnadieu C."/>
            <person name="Postlethwait J."/>
            <person name="Bobe J."/>
            <person name="Verreycken H."/>
            <person name="Guiguen Y."/>
        </authorList>
    </citation>
    <scope>NUCLEOTIDE SEQUENCE [LARGE SCALE GENOMIC DNA]</scope>
    <source>
        <strain evidence="1">Up_M1</strain>
        <tissue evidence="1">Testis</tissue>
    </source>
</reference>
<keyword evidence="2" id="KW-1185">Reference proteome</keyword>
<dbReference type="Proteomes" id="UP001557470">
    <property type="component" value="Unassembled WGS sequence"/>
</dbReference>
<evidence type="ECO:0000313" key="1">
    <source>
        <dbReference type="EMBL" id="KAL1021436.1"/>
    </source>
</evidence>
<proteinExistence type="predicted"/>